<organism evidence="2 3">
    <name type="scientific">Apiospora saccharicola</name>
    <dbReference type="NCBI Taxonomy" id="335842"/>
    <lineage>
        <taxon>Eukaryota</taxon>
        <taxon>Fungi</taxon>
        <taxon>Dikarya</taxon>
        <taxon>Ascomycota</taxon>
        <taxon>Pezizomycotina</taxon>
        <taxon>Sordariomycetes</taxon>
        <taxon>Xylariomycetidae</taxon>
        <taxon>Amphisphaeriales</taxon>
        <taxon>Apiosporaceae</taxon>
        <taxon>Apiospora</taxon>
    </lineage>
</organism>
<feature type="region of interest" description="Disordered" evidence="1">
    <location>
        <begin position="233"/>
        <end position="260"/>
    </location>
</feature>
<evidence type="ECO:0000313" key="2">
    <source>
        <dbReference type="EMBL" id="KAK8057038.1"/>
    </source>
</evidence>
<evidence type="ECO:0000313" key="3">
    <source>
        <dbReference type="Proteomes" id="UP001446871"/>
    </source>
</evidence>
<evidence type="ECO:0000256" key="1">
    <source>
        <dbReference type="SAM" id="MobiDB-lite"/>
    </source>
</evidence>
<dbReference type="EMBL" id="JAQQWM010000007">
    <property type="protein sequence ID" value="KAK8057038.1"/>
    <property type="molecule type" value="Genomic_DNA"/>
</dbReference>
<dbReference type="InterPro" id="IPR011009">
    <property type="entry name" value="Kinase-like_dom_sf"/>
</dbReference>
<feature type="compositionally biased region" description="Low complexity" evidence="1">
    <location>
        <begin position="249"/>
        <end position="260"/>
    </location>
</feature>
<comment type="caution">
    <text evidence="2">The sequence shown here is derived from an EMBL/GenBank/DDBJ whole genome shotgun (WGS) entry which is preliminary data.</text>
</comment>
<dbReference type="SUPFAM" id="SSF56112">
    <property type="entry name" value="Protein kinase-like (PK-like)"/>
    <property type="match status" value="1"/>
</dbReference>
<evidence type="ECO:0008006" key="4">
    <source>
        <dbReference type="Google" id="ProtNLM"/>
    </source>
</evidence>
<reference evidence="2 3" key="1">
    <citation type="submission" date="2023-01" db="EMBL/GenBank/DDBJ databases">
        <title>Analysis of 21 Apiospora genomes using comparative genomics revels a genus with tremendous synthesis potential of carbohydrate active enzymes and secondary metabolites.</title>
        <authorList>
            <person name="Sorensen T."/>
        </authorList>
    </citation>
    <scope>NUCLEOTIDE SEQUENCE [LARGE SCALE GENOMIC DNA]</scope>
    <source>
        <strain evidence="2 3">CBS 83171</strain>
    </source>
</reference>
<keyword evidence="3" id="KW-1185">Reference proteome</keyword>
<accession>A0ABR1UDR0</accession>
<protein>
    <recommendedName>
        <fullName evidence="4">Protein kinase domain-containing protein</fullName>
    </recommendedName>
</protein>
<feature type="region of interest" description="Disordered" evidence="1">
    <location>
        <begin position="20"/>
        <end position="40"/>
    </location>
</feature>
<name>A0ABR1UDR0_9PEZI</name>
<gene>
    <name evidence="2" type="ORF">PG996_010975</name>
</gene>
<proteinExistence type="predicted"/>
<sequence length="350" mass="39639">MEPSTLSIVVVVELLDQNQAQDQTQGQEQEQDAHAPTAPAPQVVLKVYDRQFAPELREFKGKTGTATHESEAQYRAFLRRPGDLSRFLADHGEHGQWAYETDEEWTTPRREAYFHAESAKMHKCELQVYGRLVELQGVHVPTLLADVRLASQGPRRMIGLEEEEGESVDYTELRAILLEYIPGFPLHDLVTETPESDWAAIGDQAIEAVRKIIDHDFINFDYMPRNTLVVRRQNRAGGGGNNSDNNEHSSPPSSSSSASSSSSYQVFYLDFAQCRFRDPSSESDEVWRETKRQRDEEGAVGYLLEGRIAFVKGKKGKKYKGPLPLPWMYTPSGRFDGEYIELWENAEPVG</sequence>
<dbReference type="Proteomes" id="UP001446871">
    <property type="component" value="Unassembled WGS sequence"/>
</dbReference>